<dbReference type="PANTHER" id="PTHR36039">
    <property type="match status" value="1"/>
</dbReference>
<proteinExistence type="predicted"/>
<accession>A0A645BCZ2</accession>
<reference evidence="1" key="1">
    <citation type="submission" date="2019-08" db="EMBL/GenBank/DDBJ databases">
        <authorList>
            <person name="Kucharzyk K."/>
            <person name="Murdoch R.W."/>
            <person name="Higgins S."/>
            <person name="Loffler F."/>
        </authorList>
    </citation>
    <scope>NUCLEOTIDE SEQUENCE</scope>
</reference>
<dbReference type="Gene3D" id="3.90.1140.10">
    <property type="entry name" value="Cyclic phosphodiesterase"/>
    <property type="match status" value="1"/>
</dbReference>
<name>A0A645BCZ2_9ZZZZ</name>
<dbReference type="AlphaFoldDB" id="A0A645BCZ2"/>
<dbReference type="InterPro" id="IPR009097">
    <property type="entry name" value="Cyclic_Pdiesterase"/>
</dbReference>
<protein>
    <recommendedName>
        <fullName evidence="2">RNA 2',3'-cyclic phosphodiesterase</fullName>
    </recommendedName>
</protein>
<dbReference type="Pfam" id="PF13563">
    <property type="entry name" value="2_5_RNA_ligase2"/>
    <property type="match status" value="1"/>
</dbReference>
<sequence length="176" mass="19799">MNHAVELYFDESATRQINAVREQLSANGVPIDAGTRPHISLALYEDLNQYELIERVSSFARHPCRLSITMASLGIFPSRESVIFFAPKGTPKLLAFHADFLHFMEMYRPNLSPYYDVQSWVPHCTLGIHLNPDELTTAVRVLKELDPLPIQAGITQIGVLAFPPNTEVFSTPFVTE</sequence>
<comment type="caution">
    <text evidence="1">The sequence shown here is derived from an EMBL/GenBank/DDBJ whole genome shotgun (WGS) entry which is preliminary data.</text>
</comment>
<gene>
    <name evidence="1" type="ORF">SDC9_110229</name>
</gene>
<evidence type="ECO:0000313" key="1">
    <source>
        <dbReference type="EMBL" id="MPM63349.1"/>
    </source>
</evidence>
<organism evidence="1">
    <name type="scientific">bioreactor metagenome</name>
    <dbReference type="NCBI Taxonomy" id="1076179"/>
    <lineage>
        <taxon>unclassified sequences</taxon>
        <taxon>metagenomes</taxon>
        <taxon>ecological metagenomes</taxon>
    </lineage>
</organism>
<evidence type="ECO:0008006" key="2">
    <source>
        <dbReference type="Google" id="ProtNLM"/>
    </source>
</evidence>
<dbReference type="EMBL" id="VSSQ01019360">
    <property type="protein sequence ID" value="MPM63349.1"/>
    <property type="molecule type" value="Genomic_DNA"/>
</dbReference>
<dbReference type="SUPFAM" id="SSF55144">
    <property type="entry name" value="LigT-like"/>
    <property type="match status" value="1"/>
</dbReference>
<dbReference type="PANTHER" id="PTHR36039:SF2">
    <property type="entry name" value="RNA LIGASE_CYCLIC NUCLEOTIDE PHOSPHODIESTERASE FAMILY PROTEIN"/>
    <property type="match status" value="1"/>
</dbReference>